<evidence type="ECO:0000259" key="7">
    <source>
        <dbReference type="Pfam" id="PF08281"/>
    </source>
</evidence>
<feature type="domain" description="RNA polymerase sigma-70 region 2" evidence="6">
    <location>
        <begin position="50"/>
        <end position="109"/>
    </location>
</feature>
<evidence type="ECO:0000259" key="6">
    <source>
        <dbReference type="Pfam" id="PF04542"/>
    </source>
</evidence>
<dbReference type="SUPFAM" id="SSF88659">
    <property type="entry name" value="Sigma3 and sigma4 domains of RNA polymerase sigma factors"/>
    <property type="match status" value="1"/>
</dbReference>
<dbReference type="Gene3D" id="1.10.1740.10">
    <property type="match status" value="1"/>
</dbReference>
<accession>A0ABS4LHI1</accession>
<feature type="domain" description="RNA polymerase sigma factor 70 region 4 type 2" evidence="7">
    <location>
        <begin position="141"/>
        <end position="193"/>
    </location>
</feature>
<evidence type="ECO:0000313" key="8">
    <source>
        <dbReference type="EMBL" id="MBP2041562.1"/>
    </source>
</evidence>
<proteinExistence type="inferred from homology"/>
<keyword evidence="4" id="KW-0238">DNA-binding</keyword>
<dbReference type="RefSeq" id="WP_189973904.1">
    <property type="nucleotide sequence ID" value="NZ_BMVL01000021.1"/>
</dbReference>
<dbReference type="Pfam" id="PF08281">
    <property type="entry name" value="Sigma70_r4_2"/>
    <property type="match status" value="1"/>
</dbReference>
<gene>
    <name evidence="8" type="ORF">J2Z77_007422</name>
</gene>
<comment type="similarity">
    <text evidence="1">Belongs to the sigma-70 factor family. ECF subfamily.</text>
</comment>
<dbReference type="InterPro" id="IPR013249">
    <property type="entry name" value="RNA_pol_sigma70_r4_t2"/>
</dbReference>
<keyword evidence="9" id="KW-1185">Reference proteome</keyword>
<evidence type="ECO:0000256" key="3">
    <source>
        <dbReference type="ARBA" id="ARBA00023082"/>
    </source>
</evidence>
<dbReference type="InterPro" id="IPR014284">
    <property type="entry name" value="RNA_pol_sigma-70_dom"/>
</dbReference>
<dbReference type="InterPro" id="IPR013325">
    <property type="entry name" value="RNA_pol_sigma_r2"/>
</dbReference>
<evidence type="ECO:0000256" key="4">
    <source>
        <dbReference type="ARBA" id="ARBA00023125"/>
    </source>
</evidence>
<dbReference type="InterPro" id="IPR039425">
    <property type="entry name" value="RNA_pol_sigma-70-like"/>
</dbReference>
<dbReference type="CDD" id="cd06171">
    <property type="entry name" value="Sigma70_r4"/>
    <property type="match status" value="1"/>
</dbReference>
<evidence type="ECO:0000256" key="1">
    <source>
        <dbReference type="ARBA" id="ARBA00010641"/>
    </source>
</evidence>
<dbReference type="InterPro" id="IPR013324">
    <property type="entry name" value="RNA_pol_sigma_r3/r4-like"/>
</dbReference>
<dbReference type="InterPro" id="IPR036388">
    <property type="entry name" value="WH-like_DNA-bd_sf"/>
</dbReference>
<dbReference type="Gene3D" id="1.10.10.10">
    <property type="entry name" value="Winged helix-like DNA-binding domain superfamily/Winged helix DNA-binding domain"/>
    <property type="match status" value="1"/>
</dbReference>
<dbReference type="PANTHER" id="PTHR43133:SF8">
    <property type="entry name" value="RNA POLYMERASE SIGMA FACTOR HI_1459-RELATED"/>
    <property type="match status" value="1"/>
</dbReference>
<keyword evidence="5" id="KW-0804">Transcription</keyword>
<dbReference type="NCBIfam" id="TIGR02937">
    <property type="entry name" value="sigma70-ECF"/>
    <property type="match status" value="1"/>
</dbReference>
<dbReference type="InterPro" id="IPR007627">
    <property type="entry name" value="RNA_pol_sigma70_r2"/>
</dbReference>
<keyword evidence="3" id="KW-0731">Sigma factor</keyword>
<evidence type="ECO:0000313" key="9">
    <source>
        <dbReference type="Proteomes" id="UP001519310"/>
    </source>
</evidence>
<dbReference type="Pfam" id="PF04542">
    <property type="entry name" value="Sigma70_r2"/>
    <property type="match status" value="1"/>
</dbReference>
<keyword evidence="2" id="KW-0805">Transcription regulation</keyword>
<dbReference type="Proteomes" id="UP001519310">
    <property type="component" value="Unassembled WGS sequence"/>
</dbReference>
<dbReference type="EMBL" id="JAGGLQ010000025">
    <property type="protein sequence ID" value="MBP2041562.1"/>
    <property type="molecule type" value="Genomic_DNA"/>
</dbReference>
<dbReference type="PANTHER" id="PTHR43133">
    <property type="entry name" value="RNA POLYMERASE ECF-TYPE SIGMA FACTO"/>
    <property type="match status" value="1"/>
</dbReference>
<organism evidence="8 9">
    <name type="scientific">Streptomyces avidinii</name>
    <dbReference type="NCBI Taxonomy" id="1895"/>
    <lineage>
        <taxon>Bacteria</taxon>
        <taxon>Bacillati</taxon>
        <taxon>Actinomycetota</taxon>
        <taxon>Actinomycetes</taxon>
        <taxon>Kitasatosporales</taxon>
        <taxon>Streptomycetaceae</taxon>
        <taxon>Streptomyces</taxon>
    </lineage>
</organism>
<dbReference type="SUPFAM" id="SSF88946">
    <property type="entry name" value="Sigma2 domain of RNA polymerase sigma factors"/>
    <property type="match status" value="1"/>
</dbReference>
<evidence type="ECO:0000256" key="5">
    <source>
        <dbReference type="ARBA" id="ARBA00023163"/>
    </source>
</evidence>
<comment type="caution">
    <text evidence="8">The sequence shown here is derived from an EMBL/GenBank/DDBJ whole genome shotgun (WGS) entry which is preliminary data.</text>
</comment>
<reference evidence="8 9" key="1">
    <citation type="submission" date="2021-03" db="EMBL/GenBank/DDBJ databases">
        <title>Genomic Encyclopedia of Type Strains, Phase IV (KMG-IV): sequencing the most valuable type-strain genomes for metagenomic binning, comparative biology and taxonomic classification.</title>
        <authorList>
            <person name="Goeker M."/>
        </authorList>
    </citation>
    <scope>NUCLEOTIDE SEQUENCE [LARGE SCALE GENOMIC DNA]</scope>
    <source>
        <strain evidence="8 9">DSM 40526</strain>
    </source>
</reference>
<sequence length="207" mass="23755">MPANEHSAAPTAPAVGAAALPEPSARDFAERRTHVTTEQAYQEFFEHHDFLRNYLRRQAAEDTLIEDALSQAAARYARFRPERDIDNPRAYLTMTARNALKDLLRVRRRNTEVLIGDDWDVLPQETERSAEDIVVENYLREELLLKIRSLPVRQREAVVLIYINGMSYQEAAQELSIPVPLLRRAHSRALQTLRELFGVPSAKHIET</sequence>
<protein>
    <submittedName>
        <fullName evidence="8">RNA polymerase sigma-70 factor (ECF subfamily)</fullName>
    </submittedName>
</protein>
<name>A0ABS4LHI1_STRAV</name>
<evidence type="ECO:0000256" key="2">
    <source>
        <dbReference type="ARBA" id="ARBA00023015"/>
    </source>
</evidence>